<keyword evidence="8" id="KW-1185">Reference proteome</keyword>
<organism evidence="7 8">
    <name type="scientific">Pirellulimonas nuda</name>
    <dbReference type="NCBI Taxonomy" id="2528009"/>
    <lineage>
        <taxon>Bacteria</taxon>
        <taxon>Pseudomonadati</taxon>
        <taxon>Planctomycetota</taxon>
        <taxon>Planctomycetia</taxon>
        <taxon>Pirellulales</taxon>
        <taxon>Lacipirellulaceae</taxon>
        <taxon>Pirellulimonas</taxon>
    </lineage>
</organism>
<reference evidence="7 8" key="1">
    <citation type="submission" date="2019-02" db="EMBL/GenBank/DDBJ databases">
        <title>Deep-cultivation of Planctomycetes and their phenomic and genomic characterization uncovers novel biology.</title>
        <authorList>
            <person name="Wiegand S."/>
            <person name="Jogler M."/>
            <person name="Boedeker C."/>
            <person name="Pinto D."/>
            <person name="Vollmers J."/>
            <person name="Rivas-Marin E."/>
            <person name="Kohn T."/>
            <person name="Peeters S.H."/>
            <person name="Heuer A."/>
            <person name="Rast P."/>
            <person name="Oberbeckmann S."/>
            <person name="Bunk B."/>
            <person name="Jeske O."/>
            <person name="Meyerdierks A."/>
            <person name="Storesund J.E."/>
            <person name="Kallscheuer N."/>
            <person name="Luecker S."/>
            <person name="Lage O.M."/>
            <person name="Pohl T."/>
            <person name="Merkel B.J."/>
            <person name="Hornburger P."/>
            <person name="Mueller R.-W."/>
            <person name="Bruemmer F."/>
            <person name="Labrenz M."/>
            <person name="Spormann A.M."/>
            <person name="Op den Camp H."/>
            <person name="Overmann J."/>
            <person name="Amann R."/>
            <person name="Jetten M.S.M."/>
            <person name="Mascher T."/>
            <person name="Medema M.H."/>
            <person name="Devos D.P."/>
            <person name="Kaster A.-K."/>
            <person name="Ovreas L."/>
            <person name="Rohde M."/>
            <person name="Galperin M.Y."/>
            <person name="Jogler C."/>
        </authorList>
    </citation>
    <scope>NUCLEOTIDE SEQUENCE [LARGE SCALE GENOMIC DNA]</scope>
    <source>
        <strain evidence="7 8">Pla175</strain>
    </source>
</reference>
<dbReference type="GO" id="GO:0016987">
    <property type="term" value="F:sigma factor activity"/>
    <property type="evidence" value="ECO:0007669"/>
    <property type="project" value="UniProtKB-KW"/>
</dbReference>
<keyword evidence="4" id="KW-0804">Transcription</keyword>
<dbReference type="GO" id="GO:0003677">
    <property type="term" value="F:DNA binding"/>
    <property type="evidence" value="ECO:0007669"/>
    <property type="project" value="InterPro"/>
</dbReference>
<evidence type="ECO:0000256" key="2">
    <source>
        <dbReference type="ARBA" id="ARBA00023015"/>
    </source>
</evidence>
<feature type="region of interest" description="Disordered" evidence="5">
    <location>
        <begin position="104"/>
        <end position="129"/>
    </location>
</feature>
<dbReference type="InterPro" id="IPR013325">
    <property type="entry name" value="RNA_pol_sigma_r2"/>
</dbReference>
<dbReference type="AlphaFoldDB" id="A0A518D9K3"/>
<dbReference type="Proteomes" id="UP000317429">
    <property type="component" value="Chromosome"/>
</dbReference>
<sequence length="199" mass="22056">MALSEIDRLLLARCVRREPGAWEDFVDRFIGLVIHVVDHSARSRSVRLTPADRDDLVAEVFLRLVERDMAVLRHFRGQSSLATYLTVVARRIVVKQIVAHLPRNAHDQDPQRSAAGGNAVAAAQAAGPTVEERMANADEVNRLIESLAGPDAEVVRLYHLDGHSYQEISRRMGLPENSVGPILSRARAQMRQTANQPTG</sequence>
<comment type="similarity">
    <text evidence="1">Belongs to the sigma-70 factor family. ECF subfamily.</text>
</comment>
<dbReference type="SUPFAM" id="SSF88659">
    <property type="entry name" value="Sigma3 and sigma4 domains of RNA polymerase sigma factors"/>
    <property type="match status" value="1"/>
</dbReference>
<dbReference type="Gene3D" id="1.10.1740.10">
    <property type="match status" value="1"/>
</dbReference>
<keyword evidence="3" id="KW-0731">Sigma factor</keyword>
<evidence type="ECO:0000313" key="7">
    <source>
        <dbReference type="EMBL" id="QDU88118.1"/>
    </source>
</evidence>
<dbReference type="PANTHER" id="PTHR43133">
    <property type="entry name" value="RNA POLYMERASE ECF-TYPE SIGMA FACTO"/>
    <property type="match status" value="1"/>
</dbReference>
<dbReference type="NCBIfam" id="TIGR02937">
    <property type="entry name" value="sigma70-ECF"/>
    <property type="match status" value="1"/>
</dbReference>
<evidence type="ECO:0000259" key="6">
    <source>
        <dbReference type="Pfam" id="PF08281"/>
    </source>
</evidence>
<name>A0A518D9K3_9BACT</name>
<dbReference type="InterPro" id="IPR036388">
    <property type="entry name" value="WH-like_DNA-bd_sf"/>
</dbReference>
<dbReference type="PANTHER" id="PTHR43133:SF51">
    <property type="entry name" value="RNA POLYMERASE SIGMA FACTOR"/>
    <property type="match status" value="1"/>
</dbReference>
<dbReference type="CDD" id="cd06171">
    <property type="entry name" value="Sigma70_r4"/>
    <property type="match status" value="1"/>
</dbReference>
<dbReference type="InterPro" id="IPR039425">
    <property type="entry name" value="RNA_pol_sigma-70-like"/>
</dbReference>
<dbReference type="GO" id="GO:0006352">
    <property type="term" value="P:DNA-templated transcription initiation"/>
    <property type="evidence" value="ECO:0007669"/>
    <property type="project" value="InterPro"/>
</dbReference>
<dbReference type="OrthoDB" id="260857at2"/>
<dbReference type="InterPro" id="IPR013249">
    <property type="entry name" value="RNA_pol_sigma70_r4_t2"/>
</dbReference>
<gene>
    <name evidence="7" type="ORF">Pla175_14890</name>
</gene>
<evidence type="ECO:0000256" key="1">
    <source>
        <dbReference type="ARBA" id="ARBA00010641"/>
    </source>
</evidence>
<evidence type="ECO:0000256" key="4">
    <source>
        <dbReference type="ARBA" id="ARBA00023163"/>
    </source>
</evidence>
<dbReference type="SUPFAM" id="SSF88946">
    <property type="entry name" value="Sigma2 domain of RNA polymerase sigma factors"/>
    <property type="match status" value="1"/>
</dbReference>
<keyword evidence="2" id="KW-0805">Transcription regulation</keyword>
<dbReference type="Pfam" id="PF08281">
    <property type="entry name" value="Sigma70_r4_2"/>
    <property type="match status" value="1"/>
</dbReference>
<feature type="compositionally biased region" description="Low complexity" evidence="5">
    <location>
        <begin position="114"/>
        <end position="127"/>
    </location>
</feature>
<evidence type="ECO:0000256" key="5">
    <source>
        <dbReference type="SAM" id="MobiDB-lite"/>
    </source>
</evidence>
<evidence type="ECO:0000313" key="8">
    <source>
        <dbReference type="Proteomes" id="UP000317429"/>
    </source>
</evidence>
<dbReference type="InterPro" id="IPR014284">
    <property type="entry name" value="RNA_pol_sigma-70_dom"/>
</dbReference>
<feature type="domain" description="RNA polymerase sigma factor 70 region 4 type 2" evidence="6">
    <location>
        <begin position="139"/>
        <end position="190"/>
    </location>
</feature>
<dbReference type="EMBL" id="CP036291">
    <property type="protein sequence ID" value="QDU88118.1"/>
    <property type="molecule type" value="Genomic_DNA"/>
</dbReference>
<protein>
    <submittedName>
        <fullName evidence="7">RNA polymerase sigma factor RpoE</fullName>
    </submittedName>
</protein>
<evidence type="ECO:0000256" key="3">
    <source>
        <dbReference type="ARBA" id="ARBA00023082"/>
    </source>
</evidence>
<dbReference type="InterPro" id="IPR013324">
    <property type="entry name" value="RNA_pol_sigma_r3/r4-like"/>
</dbReference>
<dbReference type="KEGG" id="pnd:Pla175_14890"/>
<accession>A0A518D9K3</accession>
<dbReference type="Gene3D" id="1.10.10.10">
    <property type="entry name" value="Winged helix-like DNA-binding domain superfamily/Winged helix DNA-binding domain"/>
    <property type="match status" value="1"/>
</dbReference>
<proteinExistence type="inferred from homology"/>